<organism evidence="1 2">
    <name type="scientific">Argiope bruennichi</name>
    <name type="common">Wasp spider</name>
    <name type="synonym">Aranea bruennichi</name>
    <dbReference type="NCBI Taxonomy" id="94029"/>
    <lineage>
        <taxon>Eukaryota</taxon>
        <taxon>Metazoa</taxon>
        <taxon>Ecdysozoa</taxon>
        <taxon>Arthropoda</taxon>
        <taxon>Chelicerata</taxon>
        <taxon>Arachnida</taxon>
        <taxon>Araneae</taxon>
        <taxon>Araneomorphae</taxon>
        <taxon>Entelegynae</taxon>
        <taxon>Araneoidea</taxon>
        <taxon>Araneidae</taxon>
        <taxon>Argiope</taxon>
    </lineage>
</organism>
<comment type="caution">
    <text evidence="1">The sequence shown here is derived from an EMBL/GenBank/DDBJ whole genome shotgun (WGS) entry which is preliminary data.</text>
</comment>
<name>A0A8T0FKD6_ARGBR</name>
<dbReference type="AlphaFoldDB" id="A0A8T0FKD6"/>
<dbReference type="Proteomes" id="UP000807504">
    <property type="component" value="Unassembled WGS sequence"/>
</dbReference>
<sequence length="91" mass="10617">MDAINFGYEFADWQEQNKSGISKAVELRKSEAVPSKWLRLWFSRNSWDVLESVFQKVVQGISMLQRSRTVNLGWCARLANPDRCENTLHEI</sequence>
<reference evidence="1" key="1">
    <citation type="journal article" date="2020" name="bioRxiv">
        <title>Chromosome-level reference genome of the European wasp spider Argiope bruennichi: a resource for studies on range expansion and evolutionary adaptation.</title>
        <authorList>
            <person name="Sheffer M.M."/>
            <person name="Hoppe A."/>
            <person name="Krehenwinkel H."/>
            <person name="Uhl G."/>
            <person name="Kuss A.W."/>
            <person name="Jensen L."/>
            <person name="Jensen C."/>
            <person name="Gillespie R.G."/>
            <person name="Hoff K.J."/>
            <person name="Prost S."/>
        </authorList>
    </citation>
    <scope>NUCLEOTIDE SEQUENCE</scope>
</reference>
<proteinExistence type="predicted"/>
<reference evidence="1" key="2">
    <citation type="submission" date="2020-06" db="EMBL/GenBank/DDBJ databases">
        <authorList>
            <person name="Sheffer M."/>
        </authorList>
    </citation>
    <scope>NUCLEOTIDE SEQUENCE</scope>
</reference>
<dbReference type="EMBL" id="JABXBU010000011">
    <property type="protein sequence ID" value="KAF8790835.1"/>
    <property type="molecule type" value="Genomic_DNA"/>
</dbReference>
<gene>
    <name evidence="1" type="ORF">HNY73_005795</name>
</gene>
<accession>A0A8T0FKD6</accession>
<protein>
    <submittedName>
        <fullName evidence="1">Uncharacterized protein</fullName>
    </submittedName>
</protein>
<keyword evidence="2" id="KW-1185">Reference proteome</keyword>
<evidence type="ECO:0000313" key="2">
    <source>
        <dbReference type="Proteomes" id="UP000807504"/>
    </source>
</evidence>
<evidence type="ECO:0000313" key="1">
    <source>
        <dbReference type="EMBL" id="KAF8790835.1"/>
    </source>
</evidence>